<accession>A0A930YR07</accession>
<gene>
    <name evidence="2" type="ORF">ISU10_17390</name>
</gene>
<sequence>MTDRLLSSSVLRELLVHDGAGEGLDTAQSVLGRVGGTEVGLWEAGPGVDTDVEVDEIFLVLSGSGTITFADGGTVDLRPGVLVRLHSGEQTTWDITERIRKLYLA</sequence>
<evidence type="ECO:0000313" key="2">
    <source>
        <dbReference type="EMBL" id="MBF4769545.1"/>
    </source>
</evidence>
<dbReference type="PANTHER" id="PTHR40943:SF1">
    <property type="entry name" value="CYTOPLASMIC PROTEIN"/>
    <property type="match status" value="1"/>
</dbReference>
<organism evidence="2 3">
    <name type="scientific">Nocardioides agariphilus</name>
    <dbReference type="NCBI Taxonomy" id="433664"/>
    <lineage>
        <taxon>Bacteria</taxon>
        <taxon>Bacillati</taxon>
        <taxon>Actinomycetota</taxon>
        <taxon>Actinomycetes</taxon>
        <taxon>Propionibacteriales</taxon>
        <taxon>Nocardioidaceae</taxon>
        <taxon>Nocardioides</taxon>
    </lineage>
</organism>
<dbReference type="InterPro" id="IPR008579">
    <property type="entry name" value="UGlyAH_Cupin_dom"/>
</dbReference>
<keyword evidence="3" id="KW-1185">Reference proteome</keyword>
<evidence type="ECO:0000313" key="3">
    <source>
        <dbReference type="Proteomes" id="UP000660668"/>
    </source>
</evidence>
<dbReference type="EMBL" id="JADKPO010000027">
    <property type="protein sequence ID" value="MBF4769545.1"/>
    <property type="molecule type" value="Genomic_DNA"/>
</dbReference>
<comment type="caution">
    <text evidence="2">The sequence shown here is derived from an EMBL/GenBank/DDBJ whole genome shotgun (WGS) entry which is preliminary data.</text>
</comment>
<proteinExistence type="predicted"/>
<dbReference type="SUPFAM" id="SSF51182">
    <property type="entry name" value="RmlC-like cupins"/>
    <property type="match status" value="1"/>
</dbReference>
<dbReference type="Proteomes" id="UP000660668">
    <property type="component" value="Unassembled WGS sequence"/>
</dbReference>
<dbReference type="AlphaFoldDB" id="A0A930YR07"/>
<dbReference type="InterPro" id="IPR014710">
    <property type="entry name" value="RmlC-like_jellyroll"/>
</dbReference>
<dbReference type="Gene3D" id="2.60.120.10">
    <property type="entry name" value="Jelly Rolls"/>
    <property type="match status" value="1"/>
</dbReference>
<dbReference type="RefSeq" id="WP_194697692.1">
    <property type="nucleotide sequence ID" value="NZ_JADKPO010000027.1"/>
</dbReference>
<dbReference type="PANTHER" id="PTHR40943">
    <property type="entry name" value="CYTOPLASMIC PROTEIN-RELATED"/>
    <property type="match status" value="1"/>
</dbReference>
<feature type="domain" description="(S)-ureidoglycine aminohydrolase cupin" evidence="1">
    <location>
        <begin position="34"/>
        <end position="103"/>
    </location>
</feature>
<dbReference type="Pfam" id="PF05899">
    <property type="entry name" value="Cupin_3"/>
    <property type="match status" value="1"/>
</dbReference>
<reference evidence="2" key="1">
    <citation type="submission" date="2020-11" db="EMBL/GenBank/DDBJ databases">
        <title>Nocardioides cynanchi sp. nov., isolated from soil of rhizosphere of Cynanchum wilfordii.</title>
        <authorList>
            <person name="Lee J.-S."/>
            <person name="Suh M.K."/>
            <person name="Kim J.-S."/>
        </authorList>
    </citation>
    <scope>NUCLEOTIDE SEQUENCE</scope>
    <source>
        <strain evidence="2">KCTC 19276</strain>
    </source>
</reference>
<protein>
    <submittedName>
        <fullName evidence="2">Cupin domain-containing protein</fullName>
    </submittedName>
</protein>
<dbReference type="InterPro" id="IPR011051">
    <property type="entry name" value="RmlC_Cupin_sf"/>
</dbReference>
<evidence type="ECO:0000259" key="1">
    <source>
        <dbReference type="Pfam" id="PF05899"/>
    </source>
</evidence>
<name>A0A930YR07_9ACTN</name>